<dbReference type="SUPFAM" id="SSF56300">
    <property type="entry name" value="Metallo-dependent phosphatases"/>
    <property type="match status" value="1"/>
</dbReference>
<dbReference type="InterPro" id="IPR029052">
    <property type="entry name" value="Metallo-depent_PP-like"/>
</dbReference>
<gene>
    <name evidence="4" type="primary">fbp</name>
    <name evidence="5" type="ORF">E4K67_23990</name>
</gene>
<dbReference type="InterPro" id="IPR009164">
    <property type="entry name" value="FBPtase_class3"/>
</dbReference>
<reference evidence="5 6" key="1">
    <citation type="submission" date="2019-03" db="EMBL/GenBank/DDBJ databases">
        <title>Draft Genome Sequence of Desulfosporosinus fructosivorans Strain 63.6F, Isolated from Marine Sediment in the Baltic Sea.</title>
        <authorList>
            <person name="Hausmann B."/>
            <person name="Vandieken V."/>
            <person name="Pjevac P."/>
            <person name="Schreck K."/>
            <person name="Herbold C.W."/>
            <person name="Loy A."/>
        </authorList>
    </citation>
    <scope>NUCLEOTIDE SEQUENCE [LARGE SCALE GENOMIC DNA]</scope>
    <source>
        <strain evidence="5 6">63.6F</strain>
    </source>
</reference>
<organism evidence="5 6">
    <name type="scientific">Desulfosporosinus fructosivorans</name>
    <dbReference type="NCBI Taxonomy" id="2018669"/>
    <lineage>
        <taxon>Bacteria</taxon>
        <taxon>Bacillati</taxon>
        <taxon>Bacillota</taxon>
        <taxon>Clostridia</taxon>
        <taxon>Eubacteriales</taxon>
        <taxon>Desulfitobacteriaceae</taxon>
        <taxon>Desulfosporosinus</taxon>
    </lineage>
</organism>
<dbReference type="OrthoDB" id="9779903at2"/>
<evidence type="ECO:0000256" key="2">
    <source>
        <dbReference type="ARBA" id="ARBA00023211"/>
    </source>
</evidence>
<dbReference type="Proteomes" id="UP000298460">
    <property type="component" value="Unassembled WGS sequence"/>
</dbReference>
<keyword evidence="3 4" id="KW-0119">Carbohydrate metabolism</keyword>
<keyword evidence="6" id="KW-1185">Reference proteome</keyword>
<protein>
    <recommendedName>
        <fullName evidence="4">Fructose-1,6-bisphosphatase class 3</fullName>
        <shortName evidence="4">FBPase class 3</shortName>
        <ecNumber evidence="4">3.1.3.11</ecNumber>
    </recommendedName>
    <alternativeName>
        <fullName evidence="4">D-fructose-1,6-bisphosphate 1-phosphohydrolase class 3</fullName>
    </alternativeName>
</protein>
<dbReference type="EMBL" id="SPQQ01000012">
    <property type="protein sequence ID" value="TGE35602.1"/>
    <property type="molecule type" value="Genomic_DNA"/>
</dbReference>
<dbReference type="PIRSF" id="PIRSF000906">
    <property type="entry name" value="FBPtase_Bacill"/>
    <property type="match status" value="1"/>
</dbReference>
<dbReference type="Pfam" id="PF06874">
    <property type="entry name" value="FBPase_2"/>
    <property type="match status" value="1"/>
</dbReference>
<accession>A0A4Z0QXV4</accession>
<dbReference type="Gene3D" id="3.60.21.10">
    <property type="match status" value="1"/>
</dbReference>
<keyword evidence="2 4" id="KW-0464">Manganese</keyword>
<comment type="similarity">
    <text evidence="4">Belongs to the FBPase class 3 family.</text>
</comment>
<evidence type="ECO:0000256" key="3">
    <source>
        <dbReference type="ARBA" id="ARBA00023277"/>
    </source>
</evidence>
<comment type="catalytic activity">
    <reaction evidence="4">
        <text>beta-D-fructose 1,6-bisphosphate + H2O = beta-D-fructose 6-phosphate + phosphate</text>
        <dbReference type="Rhea" id="RHEA:11064"/>
        <dbReference type="ChEBI" id="CHEBI:15377"/>
        <dbReference type="ChEBI" id="CHEBI:32966"/>
        <dbReference type="ChEBI" id="CHEBI:43474"/>
        <dbReference type="ChEBI" id="CHEBI:57634"/>
        <dbReference type="EC" id="3.1.3.11"/>
    </reaction>
</comment>
<dbReference type="RefSeq" id="WP_135551394.1">
    <property type="nucleotide sequence ID" value="NZ_SPQQ01000012.1"/>
</dbReference>
<comment type="pathway">
    <text evidence="4">Carbohydrate biosynthesis; gluconeogenesis.</text>
</comment>
<evidence type="ECO:0000256" key="4">
    <source>
        <dbReference type="HAMAP-Rule" id="MF_01854"/>
    </source>
</evidence>
<comment type="cofactor">
    <cofactor evidence="4">
        <name>Mn(2+)</name>
        <dbReference type="ChEBI" id="CHEBI:29035"/>
    </cofactor>
</comment>
<comment type="caution">
    <text evidence="5">The sequence shown here is derived from an EMBL/GenBank/DDBJ whole genome shotgun (WGS) entry which is preliminary data.</text>
</comment>
<name>A0A4Z0QXV4_9FIRM</name>
<evidence type="ECO:0000313" key="6">
    <source>
        <dbReference type="Proteomes" id="UP000298460"/>
    </source>
</evidence>
<dbReference type="AlphaFoldDB" id="A0A4Z0QXV4"/>
<dbReference type="EC" id="3.1.3.11" evidence="4"/>
<evidence type="ECO:0000313" key="5">
    <source>
        <dbReference type="EMBL" id="TGE35602.1"/>
    </source>
</evidence>
<dbReference type="HAMAP" id="MF_01854">
    <property type="entry name" value="FBPase_class3"/>
    <property type="match status" value="1"/>
</dbReference>
<proteinExistence type="inferred from homology"/>
<dbReference type="UniPathway" id="UPA00138"/>
<keyword evidence="1 4" id="KW-0378">Hydrolase</keyword>
<evidence type="ECO:0000256" key="1">
    <source>
        <dbReference type="ARBA" id="ARBA00022801"/>
    </source>
</evidence>
<sequence>MVEVESFVKGKQDNYYKYGGEPILYDLNYLKLLAKQYPTVDAVSSEIVNFSAIINLPKGTEHFMADIHGEHEAFDHVMRNASGVVKRKIDDTFGDTLTDAQKKELATLVYYPQEKIALQKSALAHFAEDELGEHAAQNSKDPALLEWYEIVMVRLIRLCRQSAYKYTHSKVRKAIPQHFQYIIEELLHENEHSVMKQGYYQGIVDSILAIDRTDDFIVVLAELIRKLVVDHLHIVGDIYDRGYGAHQVMDTLRRHHSVDIQWGNHDVLWIGAACGSEVCMADALRVSLRYANLETIEEGYGLNLTPLMRLALDHYQGEYAPTFQVKVKQTNLREKDLDLLSRMQKAIAVIQMKLEGQLIMRRPELQLAHRQFLHRIDFQAGTITLNGQVYKLIDGDFPTVDPEQPYELTKDEQNVVDKLKASFQHSSDLQKHARFLIDQGSIYKVYNGNLLYHACIPLTAEGDFQEFELCGRLLRGKVLLDGFDEMVRKAYYAQDSQEKAQALDVVWYLWCGENSPLFGKSKMATFERYFIAEKETHKEVKNFYYALRDDESVCVRIMGEFGLNATTSHIINGHVPVKVTAGEEPIRANGKLITIDGGFAKAYQKETGIAGYTLIFNSQGMHLVSHKPFESRERAIREDLDILPTSVFIEKNQARMLVGDTDIGVGLKADIVTLKSLLEAYRDGSVKEQ</sequence>
<dbReference type="GO" id="GO:0006094">
    <property type="term" value="P:gluconeogenesis"/>
    <property type="evidence" value="ECO:0007669"/>
    <property type="project" value="UniProtKB-UniRule"/>
</dbReference>
<dbReference type="GO" id="GO:0042132">
    <property type="term" value="F:fructose 1,6-bisphosphate 1-phosphatase activity"/>
    <property type="evidence" value="ECO:0007669"/>
    <property type="project" value="UniProtKB-UniRule"/>
</dbReference>